<protein>
    <submittedName>
        <fullName evidence="2">Uncharacterized protein</fullName>
    </submittedName>
</protein>
<organism evidence="2 3">
    <name type="scientific">Rhizodiscina lignyota</name>
    <dbReference type="NCBI Taxonomy" id="1504668"/>
    <lineage>
        <taxon>Eukaryota</taxon>
        <taxon>Fungi</taxon>
        <taxon>Dikarya</taxon>
        <taxon>Ascomycota</taxon>
        <taxon>Pezizomycotina</taxon>
        <taxon>Dothideomycetes</taxon>
        <taxon>Pleosporomycetidae</taxon>
        <taxon>Aulographales</taxon>
        <taxon>Rhizodiscinaceae</taxon>
        <taxon>Rhizodiscina</taxon>
    </lineage>
</organism>
<feature type="compositionally biased region" description="Low complexity" evidence="1">
    <location>
        <begin position="41"/>
        <end position="54"/>
    </location>
</feature>
<dbReference type="Proteomes" id="UP000799772">
    <property type="component" value="Unassembled WGS sequence"/>
</dbReference>
<dbReference type="OrthoDB" id="5296889at2759"/>
<evidence type="ECO:0000313" key="3">
    <source>
        <dbReference type="Proteomes" id="UP000799772"/>
    </source>
</evidence>
<proteinExistence type="predicted"/>
<name>A0A9P4I891_9PEZI</name>
<feature type="compositionally biased region" description="Basic and acidic residues" evidence="1">
    <location>
        <begin position="7"/>
        <end position="21"/>
    </location>
</feature>
<reference evidence="2" key="1">
    <citation type="journal article" date="2020" name="Stud. Mycol.">
        <title>101 Dothideomycetes genomes: a test case for predicting lifestyles and emergence of pathogens.</title>
        <authorList>
            <person name="Haridas S."/>
            <person name="Albert R."/>
            <person name="Binder M."/>
            <person name="Bloem J."/>
            <person name="Labutti K."/>
            <person name="Salamov A."/>
            <person name="Andreopoulos B."/>
            <person name="Baker S."/>
            <person name="Barry K."/>
            <person name="Bills G."/>
            <person name="Bluhm B."/>
            <person name="Cannon C."/>
            <person name="Castanera R."/>
            <person name="Culley D."/>
            <person name="Daum C."/>
            <person name="Ezra D."/>
            <person name="Gonzalez J."/>
            <person name="Henrissat B."/>
            <person name="Kuo A."/>
            <person name="Liang C."/>
            <person name="Lipzen A."/>
            <person name="Lutzoni F."/>
            <person name="Magnuson J."/>
            <person name="Mondo S."/>
            <person name="Nolan M."/>
            <person name="Ohm R."/>
            <person name="Pangilinan J."/>
            <person name="Park H.-J."/>
            <person name="Ramirez L."/>
            <person name="Alfaro M."/>
            <person name="Sun H."/>
            <person name="Tritt A."/>
            <person name="Yoshinaga Y."/>
            <person name="Zwiers L.-H."/>
            <person name="Turgeon B."/>
            <person name="Goodwin S."/>
            <person name="Spatafora J."/>
            <person name="Crous P."/>
            <person name="Grigoriev I."/>
        </authorList>
    </citation>
    <scope>NUCLEOTIDE SEQUENCE</scope>
    <source>
        <strain evidence="2">CBS 133067</strain>
    </source>
</reference>
<feature type="region of interest" description="Disordered" evidence="1">
    <location>
        <begin position="1"/>
        <end position="59"/>
    </location>
</feature>
<gene>
    <name evidence="2" type="ORF">NA57DRAFT_80857</name>
</gene>
<sequence>MRTLRKRANDIDYAEDKENRDVNPQPKRAKKSSAETKKSKASAQTVKKGGSSSKKSPEKLYNGAVTSIEKAYKSLEKKIKPNFGSVTSDSFADAMVDRASTAKALLNMPPDGGRYAFNLLMYLGDNSYGGQDLSYTTKFCGCGAAGSYSKLDELMLQAIDACIEAEKGADNSDPTSTTEENAAAEQAFVDEQAAADELAALERAIAHKSRPNKSEYNERVKWRRAAFREKVENARRRRDVVVDWKTNALKDLEETKEHLSGFGIDKYYFPKSISKMRELTGQSADEDA</sequence>
<dbReference type="EMBL" id="ML978136">
    <property type="protein sequence ID" value="KAF2093857.1"/>
    <property type="molecule type" value="Genomic_DNA"/>
</dbReference>
<dbReference type="AlphaFoldDB" id="A0A9P4I891"/>
<keyword evidence="3" id="KW-1185">Reference proteome</keyword>
<evidence type="ECO:0000256" key="1">
    <source>
        <dbReference type="SAM" id="MobiDB-lite"/>
    </source>
</evidence>
<comment type="caution">
    <text evidence="2">The sequence shown here is derived from an EMBL/GenBank/DDBJ whole genome shotgun (WGS) entry which is preliminary data.</text>
</comment>
<evidence type="ECO:0000313" key="2">
    <source>
        <dbReference type="EMBL" id="KAF2093857.1"/>
    </source>
</evidence>
<accession>A0A9P4I891</accession>